<dbReference type="HAMAP" id="MF_01326_B">
    <property type="entry name" value="Ribosomal_uL24_B"/>
    <property type="match status" value="1"/>
</dbReference>
<protein>
    <recommendedName>
        <fullName evidence="4 5">Large ribosomal subunit protein uL24</fullName>
    </recommendedName>
</protein>
<comment type="function">
    <text evidence="5">One of the proteins that surrounds the polypeptide exit tunnel on the outside of the subunit.</text>
</comment>
<keyword evidence="5" id="KW-0694">RNA-binding</keyword>
<comment type="caution">
    <text evidence="7">The sequence shown here is derived from an EMBL/GenBank/DDBJ whole genome shotgun (WGS) entry which is preliminary data.</text>
</comment>
<dbReference type="EMBL" id="MHSW01000014">
    <property type="protein sequence ID" value="OHA52047.1"/>
    <property type="molecule type" value="Genomic_DNA"/>
</dbReference>
<evidence type="ECO:0000313" key="7">
    <source>
        <dbReference type="EMBL" id="OHA52047.1"/>
    </source>
</evidence>
<dbReference type="PANTHER" id="PTHR12903">
    <property type="entry name" value="MITOCHONDRIAL RIBOSOMAL PROTEIN L24"/>
    <property type="match status" value="1"/>
</dbReference>
<evidence type="ECO:0000256" key="1">
    <source>
        <dbReference type="ARBA" id="ARBA00010618"/>
    </source>
</evidence>
<dbReference type="Pfam" id="PF17136">
    <property type="entry name" value="ribosomal_L24"/>
    <property type="match status" value="1"/>
</dbReference>
<evidence type="ECO:0000313" key="8">
    <source>
        <dbReference type="Proteomes" id="UP000176951"/>
    </source>
</evidence>
<dbReference type="CDD" id="cd06089">
    <property type="entry name" value="KOW_RPL26"/>
    <property type="match status" value="1"/>
</dbReference>
<keyword evidence="3 5" id="KW-0687">Ribonucleoprotein</keyword>
<dbReference type="Gene3D" id="2.30.30.30">
    <property type="match status" value="1"/>
</dbReference>
<proteinExistence type="inferred from homology"/>
<dbReference type="GO" id="GO:0019843">
    <property type="term" value="F:rRNA binding"/>
    <property type="evidence" value="ECO:0007669"/>
    <property type="project" value="UniProtKB-UniRule"/>
</dbReference>
<keyword evidence="2 5" id="KW-0689">Ribosomal protein</keyword>
<gene>
    <name evidence="5" type="primary">rplX</name>
    <name evidence="7" type="ORF">A3A97_00670</name>
</gene>
<dbReference type="InterPro" id="IPR014722">
    <property type="entry name" value="Rib_uL2_dom2"/>
</dbReference>
<dbReference type="GO" id="GO:1990904">
    <property type="term" value="C:ribonucleoprotein complex"/>
    <property type="evidence" value="ECO:0007669"/>
    <property type="project" value="UniProtKB-KW"/>
</dbReference>
<dbReference type="AlphaFoldDB" id="A0A1G2PUQ4"/>
<dbReference type="SMART" id="SM00739">
    <property type="entry name" value="KOW"/>
    <property type="match status" value="1"/>
</dbReference>
<dbReference type="InterPro" id="IPR057264">
    <property type="entry name" value="Ribosomal_uL24_C"/>
</dbReference>
<feature type="domain" description="KOW" evidence="6">
    <location>
        <begin position="2"/>
        <end position="29"/>
    </location>
</feature>
<accession>A0A1G2PUQ4</accession>
<evidence type="ECO:0000256" key="5">
    <source>
        <dbReference type="HAMAP-Rule" id="MF_01326"/>
    </source>
</evidence>
<dbReference type="InterPro" id="IPR005824">
    <property type="entry name" value="KOW"/>
</dbReference>
<evidence type="ECO:0000256" key="3">
    <source>
        <dbReference type="ARBA" id="ARBA00023274"/>
    </source>
</evidence>
<dbReference type="NCBIfam" id="TIGR01079">
    <property type="entry name" value="rplX_bact"/>
    <property type="match status" value="1"/>
</dbReference>
<keyword evidence="5" id="KW-0699">rRNA-binding</keyword>
<reference evidence="7 8" key="1">
    <citation type="journal article" date="2016" name="Nat. Commun.">
        <title>Thousands of microbial genomes shed light on interconnected biogeochemical processes in an aquifer system.</title>
        <authorList>
            <person name="Anantharaman K."/>
            <person name="Brown C.T."/>
            <person name="Hug L.A."/>
            <person name="Sharon I."/>
            <person name="Castelle C.J."/>
            <person name="Probst A.J."/>
            <person name="Thomas B.C."/>
            <person name="Singh A."/>
            <person name="Wilkins M.J."/>
            <person name="Karaoz U."/>
            <person name="Brodie E.L."/>
            <person name="Williams K.H."/>
            <person name="Hubbard S.S."/>
            <person name="Banfield J.F."/>
        </authorList>
    </citation>
    <scope>NUCLEOTIDE SEQUENCE [LARGE SCALE GENOMIC DNA]</scope>
</reference>
<dbReference type="GO" id="GO:0003735">
    <property type="term" value="F:structural constituent of ribosome"/>
    <property type="evidence" value="ECO:0007669"/>
    <property type="project" value="InterPro"/>
</dbReference>
<comment type="subunit">
    <text evidence="5">Part of the 50S ribosomal subunit.</text>
</comment>
<dbReference type="GO" id="GO:0006412">
    <property type="term" value="P:translation"/>
    <property type="evidence" value="ECO:0007669"/>
    <property type="project" value="UniProtKB-UniRule"/>
</dbReference>
<name>A0A1G2PUQ4_9BACT</name>
<dbReference type="SUPFAM" id="SSF50104">
    <property type="entry name" value="Translation proteins SH3-like domain"/>
    <property type="match status" value="1"/>
</dbReference>
<evidence type="ECO:0000256" key="4">
    <source>
        <dbReference type="ARBA" id="ARBA00035206"/>
    </source>
</evidence>
<dbReference type="InterPro" id="IPR008991">
    <property type="entry name" value="Translation_prot_SH3-like_sf"/>
</dbReference>
<comment type="function">
    <text evidence="5">One of two assembly initiator proteins, it binds directly to the 5'-end of the 23S rRNA, where it nucleates assembly of the 50S subunit.</text>
</comment>
<dbReference type="Pfam" id="PF00467">
    <property type="entry name" value="KOW"/>
    <property type="match status" value="1"/>
</dbReference>
<dbReference type="Proteomes" id="UP000176951">
    <property type="component" value="Unassembled WGS sequence"/>
</dbReference>
<sequence>MNIKKGDNVYILSGKDRGKTSKVVKVLPKSLGVVVEGVNIHVRHMRPRKAGERGQKLSIAAPIHTSNVMLVCASCKKPARTRNVRKNDSVARVCVKCGAVADSISVTTS</sequence>
<dbReference type="InterPro" id="IPR041988">
    <property type="entry name" value="Ribosomal_uL24_KOW"/>
</dbReference>
<comment type="similarity">
    <text evidence="1 5">Belongs to the universal ribosomal protein uL24 family.</text>
</comment>
<evidence type="ECO:0000259" key="6">
    <source>
        <dbReference type="SMART" id="SM00739"/>
    </source>
</evidence>
<evidence type="ECO:0000256" key="2">
    <source>
        <dbReference type="ARBA" id="ARBA00022980"/>
    </source>
</evidence>
<dbReference type="GO" id="GO:0005840">
    <property type="term" value="C:ribosome"/>
    <property type="evidence" value="ECO:0007669"/>
    <property type="project" value="UniProtKB-KW"/>
</dbReference>
<dbReference type="InterPro" id="IPR003256">
    <property type="entry name" value="Ribosomal_uL24"/>
</dbReference>
<organism evidence="7 8">
    <name type="scientific">Candidatus Terrybacteria bacterium RIFCSPLOWO2_01_FULL_40_23</name>
    <dbReference type="NCBI Taxonomy" id="1802366"/>
    <lineage>
        <taxon>Bacteria</taxon>
        <taxon>Candidatus Terryibacteriota</taxon>
    </lineage>
</organism>